<sequence>MIATCRNANTSIARYNLTMSRHGRSNSVISIEKRKQACNMIESIITESIPSVHVDQAKKIARQLSSLHVIQDCVDGDCDARLKQTLRLISRKILNVANKKRQDGQTLVATADSLKPVNSLSSSEEEPSAEPSKTSVSSETEATTADSYDHKAKAERHHILINLLGEAKYNEILCITEEINEIRLKSAVWTKFSQEYGLSRQVEVRDYKGTHFEQDRAPASKALPAPIYDIYFRTRLVDAMRVVNARTRKQLPDLPPPCGCVVQRVDWDSLLEDAKANLEAFRNFEKTNILPTDNLSFSCFGGMCARRPS</sequence>
<feature type="compositionally biased region" description="Low complexity" evidence="1">
    <location>
        <begin position="129"/>
        <end position="145"/>
    </location>
</feature>
<proteinExistence type="predicted"/>
<evidence type="ECO:0000313" key="2">
    <source>
        <dbReference type="EMBL" id="KAL3789245.1"/>
    </source>
</evidence>
<protein>
    <submittedName>
        <fullName evidence="2">Uncharacterized protein</fullName>
    </submittedName>
</protein>
<reference evidence="2 3" key="1">
    <citation type="journal article" date="2020" name="G3 (Bethesda)">
        <title>Improved Reference Genome for Cyclotella cryptica CCMP332, a Model for Cell Wall Morphogenesis, Salinity Adaptation, and Lipid Production in Diatoms (Bacillariophyta).</title>
        <authorList>
            <person name="Roberts W.R."/>
            <person name="Downey K.M."/>
            <person name="Ruck E.C."/>
            <person name="Traller J.C."/>
            <person name="Alverson A.J."/>
        </authorList>
    </citation>
    <scope>NUCLEOTIDE SEQUENCE [LARGE SCALE GENOMIC DNA]</scope>
    <source>
        <strain evidence="2 3">CCMP332</strain>
    </source>
</reference>
<evidence type="ECO:0000313" key="3">
    <source>
        <dbReference type="Proteomes" id="UP001516023"/>
    </source>
</evidence>
<keyword evidence="3" id="KW-1185">Reference proteome</keyword>
<dbReference type="AlphaFoldDB" id="A0ABD3PMQ6"/>
<feature type="region of interest" description="Disordered" evidence="1">
    <location>
        <begin position="116"/>
        <end position="150"/>
    </location>
</feature>
<dbReference type="EMBL" id="JABMIG020000144">
    <property type="protein sequence ID" value="KAL3789245.1"/>
    <property type="molecule type" value="Genomic_DNA"/>
</dbReference>
<gene>
    <name evidence="2" type="ORF">HJC23_002830</name>
</gene>
<accession>A0ABD3PMQ6</accession>
<name>A0ABD3PMQ6_9STRA</name>
<organism evidence="2 3">
    <name type="scientific">Cyclotella cryptica</name>
    <dbReference type="NCBI Taxonomy" id="29204"/>
    <lineage>
        <taxon>Eukaryota</taxon>
        <taxon>Sar</taxon>
        <taxon>Stramenopiles</taxon>
        <taxon>Ochrophyta</taxon>
        <taxon>Bacillariophyta</taxon>
        <taxon>Coscinodiscophyceae</taxon>
        <taxon>Thalassiosirophycidae</taxon>
        <taxon>Stephanodiscales</taxon>
        <taxon>Stephanodiscaceae</taxon>
        <taxon>Cyclotella</taxon>
    </lineage>
</organism>
<comment type="caution">
    <text evidence="2">The sequence shown here is derived from an EMBL/GenBank/DDBJ whole genome shotgun (WGS) entry which is preliminary data.</text>
</comment>
<evidence type="ECO:0000256" key="1">
    <source>
        <dbReference type="SAM" id="MobiDB-lite"/>
    </source>
</evidence>
<dbReference type="Proteomes" id="UP001516023">
    <property type="component" value="Unassembled WGS sequence"/>
</dbReference>